<dbReference type="Proteomes" id="UP000827092">
    <property type="component" value="Unassembled WGS sequence"/>
</dbReference>
<reference evidence="1 2" key="1">
    <citation type="journal article" date="2022" name="Nat. Ecol. Evol.">
        <title>A masculinizing supergene underlies an exaggerated male reproductive morph in a spider.</title>
        <authorList>
            <person name="Hendrickx F."/>
            <person name="De Corte Z."/>
            <person name="Sonet G."/>
            <person name="Van Belleghem S.M."/>
            <person name="Kostlbacher S."/>
            <person name="Vangestel C."/>
        </authorList>
    </citation>
    <scope>NUCLEOTIDE SEQUENCE [LARGE SCALE GENOMIC DNA]</scope>
    <source>
        <strain evidence="1">W744_W776</strain>
    </source>
</reference>
<dbReference type="EMBL" id="JAFNEN010000035">
    <property type="protein sequence ID" value="KAG8198835.1"/>
    <property type="molecule type" value="Genomic_DNA"/>
</dbReference>
<dbReference type="AlphaFoldDB" id="A0AAV6VQP8"/>
<sequence length="99" mass="10889">MVIGVSLRGGWGGKTTLIGMNLAMQPRPWSHFTSFEVDGSSATFNRIAAEIRPRADGEALACYDSFSVLPSFRRRDATEQSYYLGEGSLTKSILIREQG</sequence>
<organism evidence="1 2">
    <name type="scientific">Oedothorax gibbosus</name>
    <dbReference type="NCBI Taxonomy" id="931172"/>
    <lineage>
        <taxon>Eukaryota</taxon>
        <taxon>Metazoa</taxon>
        <taxon>Ecdysozoa</taxon>
        <taxon>Arthropoda</taxon>
        <taxon>Chelicerata</taxon>
        <taxon>Arachnida</taxon>
        <taxon>Araneae</taxon>
        <taxon>Araneomorphae</taxon>
        <taxon>Entelegynae</taxon>
        <taxon>Araneoidea</taxon>
        <taxon>Linyphiidae</taxon>
        <taxon>Erigoninae</taxon>
        <taxon>Oedothorax</taxon>
    </lineage>
</organism>
<comment type="caution">
    <text evidence="1">The sequence shown here is derived from an EMBL/GenBank/DDBJ whole genome shotgun (WGS) entry which is preliminary data.</text>
</comment>
<proteinExistence type="predicted"/>
<protein>
    <submittedName>
        <fullName evidence="1">Uncharacterized protein</fullName>
    </submittedName>
</protein>
<evidence type="ECO:0000313" key="1">
    <source>
        <dbReference type="EMBL" id="KAG8198835.1"/>
    </source>
</evidence>
<accession>A0AAV6VQP8</accession>
<keyword evidence="2" id="KW-1185">Reference proteome</keyword>
<gene>
    <name evidence="1" type="ORF">JTE90_007137</name>
</gene>
<evidence type="ECO:0000313" key="2">
    <source>
        <dbReference type="Proteomes" id="UP000827092"/>
    </source>
</evidence>
<name>A0AAV6VQP8_9ARAC</name>